<evidence type="ECO:0000313" key="6">
    <source>
        <dbReference type="Proteomes" id="UP000515152"/>
    </source>
</evidence>
<dbReference type="PANTHER" id="PTHR10903:SF188">
    <property type="entry name" value="GTPASE IMAP FAMILY MEMBER 2-LIKE-RELATED"/>
    <property type="match status" value="1"/>
</dbReference>
<dbReference type="GO" id="GO:0005525">
    <property type="term" value="F:GTP binding"/>
    <property type="evidence" value="ECO:0007669"/>
    <property type="project" value="UniProtKB-KW"/>
</dbReference>
<reference evidence="7" key="1">
    <citation type="submission" date="2025-08" db="UniProtKB">
        <authorList>
            <consortium name="RefSeq"/>
        </authorList>
    </citation>
    <scope>IDENTIFICATION</scope>
</reference>
<dbReference type="Proteomes" id="UP000515152">
    <property type="component" value="Chromosome 24"/>
</dbReference>
<evidence type="ECO:0000256" key="3">
    <source>
        <dbReference type="ARBA" id="ARBA00023134"/>
    </source>
</evidence>
<proteinExistence type="inferred from homology"/>
<dbReference type="InterPro" id="IPR045058">
    <property type="entry name" value="GIMA/IAN/Toc"/>
</dbReference>
<comment type="similarity">
    <text evidence="1">Belongs to the TRAFAC class TrmE-Era-EngA-EngB-Septin-like GTPase superfamily. AIG1/Toc34/Toc159-like paraseptin GTPase family. IAN subfamily.</text>
</comment>
<feature type="domain" description="AIG1-type G" evidence="5">
    <location>
        <begin position="163"/>
        <end position="362"/>
    </location>
</feature>
<keyword evidence="2" id="KW-0547">Nucleotide-binding</keyword>
<dbReference type="GeneID" id="105891528"/>
<organism evidence="6 7">
    <name type="scientific">Clupea harengus</name>
    <name type="common">Atlantic herring</name>
    <dbReference type="NCBI Taxonomy" id="7950"/>
    <lineage>
        <taxon>Eukaryota</taxon>
        <taxon>Metazoa</taxon>
        <taxon>Chordata</taxon>
        <taxon>Craniata</taxon>
        <taxon>Vertebrata</taxon>
        <taxon>Euteleostomi</taxon>
        <taxon>Actinopterygii</taxon>
        <taxon>Neopterygii</taxon>
        <taxon>Teleostei</taxon>
        <taxon>Clupei</taxon>
        <taxon>Clupeiformes</taxon>
        <taxon>Clupeoidei</taxon>
        <taxon>Clupeidae</taxon>
        <taxon>Clupea</taxon>
    </lineage>
</organism>
<evidence type="ECO:0000259" key="5">
    <source>
        <dbReference type="PROSITE" id="PS51720"/>
    </source>
</evidence>
<dbReference type="PROSITE" id="PS51720">
    <property type="entry name" value="G_AIG1"/>
    <property type="match status" value="1"/>
</dbReference>
<evidence type="ECO:0000256" key="4">
    <source>
        <dbReference type="SAM" id="MobiDB-lite"/>
    </source>
</evidence>
<keyword evidence="3" id="KW-0342">GTP-binding</keyword>
<feature type="region of interest" description="Disordered" evidence="4">
    <location>
        <begin position="126"/>
        <end position="155"/>
    </location>
</feature>
<gene>
    <name evidence="7" type="primary">LOC105891528</name>
</gene>
<feature type="non-terminal residue" evidence="7">
    <location>
        <position position="405"/>
    </location>
</feature>
<dbReference type="InterPro" id="IPR006703">
    <property type="entry name" value="G_AIG1"/>
</dbReference>
<evidence type="ECO:0000256" key="1">
    <source>
        <dbReference type="ARBA" id="ARBA00008535"/>
    </source>
</evidence>
<feature type="compositionally biased region" description="Basic and acidic residues" evidence="4">
    <location>
        <begin position="126"/>
        <end position="144"/>
    </location>
</feature>
<keyword evidence="6" id="KW-1185">Reference proteome</keyword>
<dbReference type="AlphaFoldDB" id="A0A6P8EZQ8"/>
<dbReference type="Pfam" id="PF04548">
    <property type="entry name" value="AIG1"/>
    <property type="match status" value="2"/>
</dbReference>
<protein>
    <submittedName>
        <fullName evidence="7">GTPase IMAP family member 4-like</fullName>
    </submittedName>
</protein>
<evidence type="ECO:0000256" key="2">
    <source>
        <dbReference type="ARBA" id="ARBA00022741"/>
    </source>
</evidence>
<dbReference type="Gene3D" id="3.40.50.300">
    <property type="entry name" value="P-loop containing nucleotide triphosphate hydrolases"/>
    <property type="match status" value="2"/>
</dbReference>
<dbReference type="OrthoDB" id="8954335at2759"/>
<dbReference type="CDD" id="cd01852">
    <property type="entry name" value="AIG1"/>
    <property type="match status" value="1"/>
</dbReference>
<dbReference type="FunFam" id="3.40.50.300:FF:000366">
    <property type="entry name" value="GTPase, IMAP family member 2"/>
    <property type="match status" value="1"/>
</dbReference>
<dbReference type="InterPro" id="IPR027417">
    <property type="entry name" value="P-loop_NTPase"/>
</dbReference>
<dbReference type="PANTHER" id="PTHR10903">
    <property type="entry name" value="GTPASE, IMAP FAMILY MEMBER-RELATED"/>
    <property type="match status" value="1"/>
</dbReference>
<dbReference type="RefSeq" id="XP_031417909.1">
    <property type="nucleotide sequence ID" value="XM_031562049.1"/>
</dbReference>
<accession>A0A6P8EZQ8</accession>
<evidence type="ECO:0000313" key="7">
    <source>
        <dbReference type="RefSeq" id="XP_031417909.1"/>
    </source>
</evidence>
<feature type="region of interest" description="Disordered" evidence="4">
    <location>
        <begin position="366"/>
        <end position="405"/>
    </location>
</feature>
<dbReference type="SUPFAM" id="SSF52540">
    <property type="entry name" value="P-loop containing nucleoside triphosphate hydrolases"/>
    <property type="match status" value="1"/>
</dbReference>
<sequence length="405" mass="46333">MAAPGPHAFLLVVPLGKPLSEGDVRAVEWIKQRLGEEALRMTVVLFTGREKVTSREWDHFLSQQEVQGLIRSCGGGYHTVNSKAEMEPCHLMKLLEKIDAVVERSGGELYATDKFLEARREVEVEEEEVRRQRQEQERNRQERGTRRKSITPPPEILTVSSTVSPLRAVLLGKTGSGKSASANTILGRKAFKEAVSFESVTEKCSNQHIVVDGRHITVIDTPGLFGTEQPTEELNGEIEKCVEMSLPGPHAFLLVIRLDVRYTEEERNAVKWIQENFGEGVLKYTIVLFTHGDVLKGISVEAFLLKNPHLTPLTRHVEGRFHVFNNKSEDSTQVRDLLEKIEAMVKKNGGTNYTSEMYKEVQREIKEKERIREEEERNRKQEAEMMLEEERRKREEAEMKADEER</sequence>
<name>A0A6P8EZQ8_CLUHA</name>
<dbReference type="KEGG" id="char:105891528"/>